<protein>
    <submittedName>
        <fullName evidence="2">Uncharacterized protein</fullName>
    </submittedName>
</protein>
<dbReference type="Proteomes" id="UP000799291">
    <property type="component" value="Unassembled WGS sequence"/>
</dbReference>
<proteinExistence type="predicted"/>
<feature type="transmembrane region" description="Helical" evidence="1">
    <location>
        <begin position="12"/>
        <end position="34"/>
    </location>
</feature>
<evidence type="ECO:0000313" key="2">
    <source>
        <dbReference type="EMBL" id="KAF2679655.1"/>
    </source>
</evidence>
<keyword evidence="3" id="KW-1185">Reference proteome</keyword>
<organism evidence="2 3">
    <name type="scientific">Lentithecium fluviatile CBS 122367</name>
    <dbReference type="NCBI Taxonomy" id="1168545"/>
    <lineage>
        <taxon>Eukaryota</taxon>
        <taxon>Fungi</taxon>
        <taxon>Dikarya</taxon>
        <taxon>Ascomycota</taxon>
        <taxon>Pezizomycotina</taxon>
        <taxon>Dothideomycetes</taxon>
        <taxon>Pleosporomycetidae</taxon>
        <taxon>Pleosporales</taxon>
        <taxon>Massarineae</taxon>
        <taxon>Lentitheciaceae</taxon>
        <taxon>Lentithecium</taxon>
    </lineage>
</organism>
<evidence type="ECO:0000256" key="1">
    <source>
        <dbReference type="SAM" id="Phobius"/>
    </source>
</evidence>
<keyword evidence="1" id="KW-0812">Transmembrane</keyword>
<evidence type="ECO:0000313" key="3">
    <source>
        <dbReference type="Proteomes" id="UP000799291"/>
    </source>
</evidence>
<gene>
    <name evidence="2" type="ORF">K458DRAFT_422196</name>
</gene>
<reference evidence="2" key="1">
    <citation type="journal article" date="2020" name="Stud. Mycol.">
        <title>101 Dothideomycetes genomes: a test case for predicting lifestyles and emergence of pathogens.</title>
        <authorList>
            <person name="Haridas S."/>
            <person name="Albert R."/>
            <person name="Binder M."/>
            <person name="Bloem J."/>
            <person name="Labutti K."/>
            <person name="Salamov A."/>
            <person name="Andreopoulos B."/>
            <person name="Baker S."/>
            <person name="Barry K."/>
            <person name="Bills G."/>
            <person name="Bluhm B."/>
            <person name="Cannon C."/>
            <person name="Castanera R."/>
            <person name="Culley D."/>
            <person name="Daum C."/>
            <person name="Ezra D."/>
            <person name="Gonzalez J."/>
            <person name="Henrissat B."/>
            <person name="Kuo A."/>
            <person name="Liang C."/>
            <person name="Lipzen A."/>
            <person name="Lutzoni F."/>
            <person name="Magnuson J."/>
            <person name="Mondo S."/>
            <person name="Nolan M."/>
            <person name="Ohm R."/>
            <person name="Pangilinan J."/>
            <person name="Park H.-J."/>
            <person name="Ramirez L."/>
            <person name="Alfaro M."/>
            <person name="Sun H."/>
            <person name="Tritt A."/>
            <person name="Yoshinaga Y."/>
            <person name="Zwiers L.-H."/>
            <person name="Turgeon B."/>
            <person name="Goodwin S."/>
            <person name="Spatafora J."/>
            <person name="Crous P."/>
            <person name="Grigoriev I."/>
        </authorList>
    </citation>
    <scope>NUCLEOTIDE SEQUENCE</scope>
    <source>
        <strain evidence="2">CBS 122367</strain>
    </source>
</reference>
<keyword evidence="1" id="KW-1133">Transmembrane helix</keyword>
<dbReference type="AlphaFoldDB" id="A0A6G1IND2"/>
<name>A0A6G1IND2_9PLEO</name>
<accession>A0A6G1IND2</accession>
<sequence>MYLWAPAGTHAGIGVLGAGAVVWIWAFAFFSPALPGFSTARRADALLHASCIMSAPPFMRDRARTFRFRTP</sequence>
<keyword evidence="1" id="KW-0472">Membrane</keyword>
<dbReference type="EMBL" id="MU005602">
    <property type="protein sequence ID" value="KAF2679655.1"/>
    <property type="molecule type" value="Genomic_DNA"/>
</dbReference>